<organism evidence="1 2">
    <name type="scientific">Shimazuella alba</name>
    <dbReference type="NCBI Taxonomy" id="2690964"/>
    <lineage>
        <taxon>Bacteria</taxon>
        <taxon>Bacillati</taxon>
        <taxon>Bacillota</taxon>
        <taxon>Bacilli</taxon>
        <taxon>Bacillales</taxon>
        <taxon>Thermoactinomycetaceae</taxon>
        <taxon>Shimazuella</taxon>
    </lineage>
</organism>
<gene>
    <name evidence="1" type="ORF">GSM42_00855</name>
</gene>
<sequence length="142" mass="16203">MFQHQVLQLASQFADKVRNSSEVERFHLAEQQVNKSQSVQSLIETIKKKQKELVHAKHFKKEMYKKQVEKELDELNYKLDHMPIVLEYQQRQVEMNEMLQTIQEVIAQTVSKKLEVETGGEIASGCGSGGACGCGNKHKKTG</sequence>
<dbReference type="Gene3D" id="1.20.1500.10">
    <property type="entry name" value="YheA/YmcA-like"/>
    <property type="match status" value="1"/>
</dbReference>
<dbReference type="EMBL" id="WUUL01000001">
    <property type="protein sequence ID" value="MXQ52322.1"/>
    <property type="molecule type" value="Genomic_DNA"/>
</dbReference>
<dbReference type="InterPro" id="IPR023378">
    <property type="entry name" value="YheA/YmcA-like_dom_sf"/>
</dbReference>
<dbReference type="PIRSF" id="PIRSF021287">
    <property type="entry name" value="Biofilm_formation_YmcA"/>
    <property type="match status" value="1"/>
</dbReference>
<dbReference type="Proteomes" id="UP000430692">
    <property type="component" value="Unassembled WGS sequence"/>
</dbReference>
<dbReference type="RefSeq" id="WP_160799358.1">
    <property type="nucleotide sequence ID" value="NZ_WUUL01000001.1"/>
</dbReference>
<dbReference type="Pfam" id="PF06133">
    <property type="entry name" value="Com_YlbF"/>
    <property type="match status" value="1"/>
</dbReference>
<dbReference type="InterPro" id="IPR052767">
    <property type="entry name" value="Bact_com_dev_regulator"/>
</dbReference>
<evidence type="ECO:0000313" key="1">
    <source>
        <dbReference type="EMBL" id="MXQ52322.1"/>
    </source>
</evidence>
<name>A0A6I4VWF4_9BACL</name>
<dbReference type="InterPro" id="IPR016783">
    <property type="entry name" value="Biofilm_formation_YmcA"/>
</dbReference>
<keyword evidence="2" id="KW-1185">Reference proteome</keyword>
<dbReference type="PANTHER" id="PTHR38448:SF1">
    <property type="entry name" value="YLBF FAMILY REGULATOR"/>
    <property type="match status" value="1"/>
</dbReference>
<evidence type="ECO:0000313" key="2">
    <source>
        <dbReference type="Proteomes" id="UP000430692"/>
    </source>
</evidence>
<accession>A0A6I4VWF4</accession>
<comment type="caution">
    <text evidence="1">The sequence shown here is derived from an EMBL/GenBank/DDBJ whole genome shotgun (WGS) entry which is preliminary data.</text>
</comment>
<protein>
    <submittedName>
        <fullName evidence="1">Master regulator for biofilm formation</fullName>
    </submittedName>
</protein>
<dbReference type="InterPro" id="IPR010368">
    <property type="entry name" value="Com_YlbF"/>
</dbReference>
<dbReference type="SUPFAM" id="SSF158622">
    <property type="entry name" value="YheA/YmcA-like"/>
    <property type="match status" value="1"/>
</dbReference>
<dbReference type="PANTHER" id="PTHR38448">
    <property type="entry name" value="REGULATORY PROTEIN YLBF-RELATED"/>
    <property type="match status" value="1"/>
</dbReference>
<proteinExistence type="predicted"/>
<reference evidence="1 2" key="1">
    <citation type="submission" date="2019-12" db="EMBL/GenBank/DDBJ databases">
        <title>Whole-genome analyses of novel actinobacteria.</title>
        <authorList>
            <person name="Sahin N."/>
            <person name="Saygin H."/>
        </authorList>
    </citation>
    <scope>NUCLEOTIDE SEQUENCE [LARGE SCALE GENOMIC DNA]</scope>
    <source>
        <strain evidence="1 2">KC615</strain>
    </source>
</reference>
<dbReference type="AlphaFoldDB" id="A0A6I4VWF4"/>